<name>A0A8S4R9H5_9NEOP</name>
<accession>A0A8S4R9H5</accession>
<proteinExistence type="predicted"/>
<evidence type="ECO:0000313" key="2">
    <source>
        <dbReference type="EMBL" id="CAH2232671.1"/>
    </source>
</evidence>
<dbReference type="OrthoDB" id="407509at2759"/>
<evidence type="ECO:0000256" key="1">
    <source>
        <dbReference type="SAM" id="MobiDB-lite"/>
    </source>
</evidence>
<dbReference type="Proteomes" id="UP000838756">
    <property type="component" value="Unassembled WGS sequence"/>
</dbReference>
<protein>
    <submittedName>
        <fullName evidence="2">Jg5296 protein</fullName>
    </submittedName>
</protein>
<sequence length="96" mass="10717">MGAVHSSKNRWTLRSQGGGMNGDPVQVNAALVGPEECLDDFIRVAGSRWKQAAWDRVFWCAVQETFVQQLTPIGCNDNDGDDDEHKKQFIVRLNLA</sequence>
<comment type="caution">
    <text evidence="2">The sequence shown here is derived from an EMBL/GenBank/DDBJ whole genome shotgun (WGS) entry which is preliminary data.</text>
</comment>
<keyword evidence="3" id="KW-1185">Reference proteome</keyword>
<dbReference type="EMBL" id="CAKXAJ010024914">
    <property type="protein sequence ID" value="CAH2232671.1"/>
    <property type="molecule type" value="Genomic_DNA"/>
</dbReference>
<organism evidence="2 3">
    <name type="scientific">Pararge aegeria aegeria</name>
    <dbReference type="NCBI Taxonomy" id="348720"/>
    <lineage>
        <taxon>Eukaryota</taxon>
        <taxon>Metazoa</taxon>
        <taxon>Ecdysozoa</taxon>
        <taxon>Arthropoda</taxon>
        <taxon>Hexapoda</taxon>
        <taxon>Insecta</taxon>
        <taxon>Pterygota</taxon>
        <taxon>Neoptera</taxon>
        <taxon>Endopterygota</taxon>
        <taxon>Lepidoptera</taxon>
        <taxon>Glossata</taxon>
        <taxon>Ditrysia</taxon>
        <taxon>Papilionoidea</taxon>
        <taxon>Nymphalidae</taxon>
        <taxon>Satyrinae</taxon>
        <taxon>Satyrini</taxon>
        <taxon>Parargina</taxon>
        <taxon>Pararge</taxon>
    </lineage>
</organism>
<feature type="region of interest" description="Disordered" evidence="1">
    <location>
        <begin position="1"/>
        <end position="20"/>
    </location>
</feature>
<dbReference type="AlphaFoldDB" id="A0A8S4R9H5"/>
<evidence type="ECO:0000313" key="3">
    <source>
        <dbReference type="Proteomes" id="UP000838756"/>
    </source>
</evidence>
<reference evidence="2" key="1">
    <citation type="submission" date="2022-03" db="EMBL/GenBank/DDBJ databases">
        <authorList>
            <person name="Lindestad O."/>
        </authorList>
    </citation>
    <scope>NUCLEOTIDE SEQUENCE</scope>
</reference>
<gene>
    <name evidence="2" type="primary">jg5296</name>
    <name evidence="2" type="ORF">PAEG_LOCUS10891</name>
</gene>